<sequence length="412" mass="46136">MKIIADLHIHSCFSRATSKSLNLENIYRWAQLKGVHLVGTGDFTHPAWFAQIKDKLESTGDGLFRLKSAYCQTIDAQIPAPCCEEVRFILSVEISNIYKQGNKVRKVHNLILVPELSDAINIQKVLEKIGNIRSDGRPILGLSSRNLLEIILSINPKSILIPAHIWTPWFSVLGSKSGFDSIQECFEDLSEHIFALETGLSSDPQMNWRVSSLDRFALVSNSDAHSPEKIGREATIFNIQPSYNALFHALQTHDNIEATIEFFPEEGKYHMDGHRKCQTMLDPKATIKNHGLCPVCCKPVTIGTLSRVENLADRQISEMPQGAKPYCSIIPLIEILSEIHGCGVKSKKVQKIYHDILAMIGPELQILMDTSLEDISHKHSPLLAEAISRMRQGIIHIEAGYDGEFGKVKVRL</sequence>
<evidence type="ECO:0000313" key="1">
    <source>
        <dbReference type="EMBL" id="PIP41612.1"/>
    </source>
</evidence>
<gene>
    <name evidence="1" type="ORF">COX18_02855</name>
</gene>
<dbReference type="EMBL" id="PCSH01000052">
    <property type="protein sequence ID" value="PIP41612.1"/>
    <property type="molecule type" value="Genomic_DNA"/>
</dbReference>
<dbReference type="Proteomes" id="UP000231067">
    <property type="component" value="Unassembled WGS sequence"/>
</dbReference>
<dbReference type="SUPFAM" id="SSF89550">
    <property type="entry name" value="PHP domain-like"/>
    <property type="match status" value="1"/>
</dbReference>
<evidence type="ECO:0000313" key="2">
    <source>
        <dbReference type="Proteomes" id="UP000231067"/>
    </source>
</evidence>
<protein>
    <recommendedName>
        <fullName evidence="3">DNA helicase UvrD</fullName>
    </recommendedName>
</protein>
<dbReference type="AlphaFoldDB" id="A0A2H0A847"/>
<dbReference type="PANTHER" id="PTHR40084:SF1">
    <property type="entry name" value="PHOSPHOTRANSFERASE"/>
    <property type="match status" value="1"/>
</dbReference>
<dbReference type="CDD" id="cd19067">
    <property type="entry name" value="PfuEndoQ-like"/>
    <property type="match status" value="1"/>
</dbReference>
<organism evidence="1 2">
    <name type="scientific">Candidatus Desantisbacteria bacterium CG23_combo_of_CG06-09_8_20_14_all_40_23</name>
    <dbReference type="NCBI Taxonomy" id="1974550"/>
    <lineage>
        <taxon>Bacteria</taxon>
        <taxon>Candidatus Desantisiibacteriota</taxon>
    </lineage>
</organism>
<name>A0A2H0A847_9BACT</name>
<dbReference type="Gene3D" id="3.20.20.140">
    <property type="entry name" value="Metal-dependent hydrolases"/>
    <property type="match status" value="1"/>
</dbReference>
<dbReference type="PANTHER" id="PTHR40084">
    <property type="entry name" value="PHOSPHOHYDROLASE, PHP FAMILY"/>
    <property type="match status" value="1"/>
</dbReference>
<accession>A0A2H0A847</accession>
<dbReference type="InterPro" id="IPR016195">
    <property type="entry name" value="Pol/histidinol_Pase-like"/>
</dbReference>
<proteinExistence type="predicted"/>
<reference evidence="1 2" key="1">
    <citation type="submission" date="2017-09" db="EMBL/GenBank/DDBJ databases">
        <title>Depth-based differentiation of microbial function through sediment-hosted aquifers and enrichment of novel symbionts in the deep terrestrial subsurface.</title>
        <authorList>
            <person name="Probst A.J."/>
            <person name="Ladd B."/>
            <person name="Jarett J.K."/>
            <person name="Geller-Mcgrath D.E."/>
            <person name="Sieber C.M."/>
            <person name="Emerson J.B."/>
            <person name="Anantharaman K."/>
            <person name="Thomas B.C."/>
            <person name="Malmstrom R."/>
            <person name="Stieglmeier M."/>
            <person name="Klingl A."/>
            <person name="Woyke T."/>
            <person name="Ryan C.M."/>
            <person name="Banfield J.F."/>
        </authorList>
    </citation>
    <scope>NUCLEOTIDE SEQUENCE [LARGE SCALE GENOMIC DNA]</scope>
    <source>
        <strain evidence="1">CG23_combo_of_CG06-09_8_20_14_all_40_23</strain>
    </source>
</reference>
<evidence type="ECO:0008006" key="3">
    <source>
        <dbReference type="Google" id="ProtNLM"/>
    </source>
</evidence>
<comment type="caution">
    <text evidence="1">The sequence shown here is derived from an EMBL/GenBank/DDBJ whole genome shotgun (WGS) entry which is preliminary data.</text>
</comment>